<protein>
    <recommendedName>
        <fullName evidence="5">DNA/RNA non-specific endonuclease</fullName>
    </recommendedName>
</protein>
<feature type="compositionally biased region" description="Basic and acidic residues" evidence="2">
    <location>
        <begin position="604"/>
        <end position="624"/>
    </location>
</feature>
<accession>D7B8C1</accession>
<feature type="compositionally biased region" description="Polar residues" evidence="2">
    <location>
        <begin position="573"/>
        <end position="586"/>
    </location>
</feature>
<dbReference type="EMBL" id="CP002041">
    <property type="protein sequence ID" value="ADH70429.1"/>
    <property type="molecule type" value="Genomic_DNA"/>
</dbReference>
<reference evidence="3 4" key="1">
    <citation type="journal article" date="2010" name="Stand. Genomic Sci.">
        <title>Complete genome sequence of Nocardiopsis dassonvillei type strain (IMRU 509).</title>
        <authorList>
            <person name="Sun H."/>
            <person name="Lapidus A."/>
            <person name="Nolan M."/>
            <person name="Lucas S."/>
            <person name="Del Rio T.G."/>
            <person name="Tice H."/>
            <person name="Cheng J.F."/>
            <person name="Tapia R."/>
            <person name="Han C."/>
            <person name="Goodwin L."/>
            <person name="Pitluck S."/>
            <person name="Pagani I."/>
            <person name="Ivanova N."/>
            <person name="Mavromatis K."/>
            <person name="Mikhailova N."/>
            <person name="Pati A."/>
            <person name="Chen A."/>
            <person name="Palaniappan K."/>
            <person name="Land M."/>
            <person name="Hauser L."/>
            <person name="Chang Y.J."/>
            <person name="Jeffries C.D."/>
            <person name="Djao O.D."/>
            <person name="Rohde M."/>
            <person name="Sikorski J."/>
            <person name="Goker M."/>
            <person name="Woyke T."/>
            <person name="Bristow J."/>
            <person name="Eisen J.A."/>
            <person name="Markowitz V."/>
            <person name="Hugenholtz P."/>
            <person name="Kyrpides N.C."/>
            <person name="Klenk H.P."/>
        </authorList>
    </citation>
    <scope>NUCLEOTIDE SEQUENCE [LARGE SCALE GENOMIC DNA]</scope>
    <source>
        <strain evidence="4">ATCC 23218 / DSM 43111 / CIP 107115 / JCM 7437 / KCTC 9190 / NBRC 14626 / NCTC 10488 / NRRL B-5397 / IMRU 509</strain>
        <plasmid evidence="4">Chromosome 2</plasmid>
    </source>
</reference>
<gene>
    <name evidence="3" type="ordered locus">Ndas_5048</name>
</gene>
<dbReference type="KEGG" id="nda:Ndas_5048"/>
<evidence type="ECO:0008006" key="5">
    <source>
        <dbReference type="Google" id="ProtNLM"/>
    </source>
</evidence>
<geneLocation type="plasmid" evidence="4">
    <name>pNDAS01</name>
</geneLocation>
<name>D7B8C1_NOCDD</name>
<feature type="region of interest" description="Disordered" evidence="2">
    <location>
        <begin position="423"/>
        <end position="475"/>
    </location>
</feature>
<keyword evidence="1" id="KW-0175">Coiled coil</keyword>
<sequence length="1019" mass="109655">MTEMCTPTGGLINPAAFPIPTASPATLERQARDLRREGANVAGIGGDIKSAWAGLSTCYSAPEAETLYAVVDPVATDGDKVETSFDKAASALETFAEAVRDIKGKWSTLKSDSYTFLNSIEGDDDWREADGFVDSLLGRESEKVGEHQALLDRADALRREYEEAERACANAINADIPDRTNFVAGDGDGESAPGEFEHGYDGYLGDVAMAWGGPMETDHGWWVDAGAAVGDFFVGIAEDVGGITGMYSSEGWFEMSWGDAMWEYHEGNLQSLASLAGMYDSESDSWGWSGWDTVGNAWKDAAHAVVPWEEWSERPGYVIGTALLNIGATVGGAALTATGVGAVVGVPLMAWRGSAMLNRMGGDGPSVPDVDVPDMSRINLSLPRFGNVSLADLRIDLGQLREGAFSTSRLSEMQNLLSRFTGGGFFGGGDDPGGNGSGGDGNGSEGSDSQRVANHHGDEEGGPADTRPAVNPTTRELDDSRELLELLTSHPDSAELGDLGRRVLGGEGGDSDAPRPNRSGQPDLEELGLDPSLEAVFSDMNAHASDYPAWEANQSPDGPESGRVPALVGGGNNDTFEGSQDVSNPPSYDRVDLTGTGGDGPQRFPDDHRDADFGDDGPQMRDRTPLVTNSTGGNGSDTLDTGGNSRGGTDVLDGSGDGGGNTHSAGGNGRGPGDTRPGSAGGDILGGRGGQNDGPENTPIRNQPDLRPESTDPGVRELLPRDGLRFGEIRDDNGNVSNRILEPNSRYRLYEPGSDLHTDYVTDADGNIREIRTESKGWNSEHPEYLNPRPDMTFNVDGYTYRTDEYGRTVSVEGTLHKEPNVRNENEQSKVNSQGSDYYEQLNQKIRDDFETANGRPPEAGEVPQYQDIQWDGGHLIGYAEFFGIGERLNMVPMRFDVNQNRTETALDDIPEEVRGGIEGSYRNIERSWRGIMRDKGSWHGFTNPKFNDGSWDAALALNPNNPKIDVKITNIYDPSLPPVYDKSGNRHLPPPSRIEVEWVLNGVRMENREYNNVPPLVD</sequence>
<proteinExistence type="predicted"/>
<dbReference type="eggNOG" id="COG3266">
    <property type="taxonomic scope" value="Bacteria"/>
</dbReference>
<feature type="compositionally biased region" description="Gly residues" evidence="2">
    <location>
        <begin position="423"/>
        <end position="444"/>
    </location>
</feature>
<dbReference type="STRING" id="446468.Ndas_5048"/>
<feature type="region of interest" description="Disordered" evidence="2">
    <location>
        <begin position="488"/>
        <end position="723"/>
    </location>
</feature>
<dbReference type="OrthoDB" id="3917849at2"/>
<evidence type="ECO:0000313" key="3">
    <source>
        <dbReference type="EMBL" id="ADH70429.1"/>
    </source>
</evidence>
<keyword evidence="4" id="KW-1185">Reference proteome</keyword>
<feature type="compositionally biased region" description="Gly residues" evidence="2">
    <location>
        <begin position="655"/>
        <end position="672"/>
    </location>
</feature>
<organism evidence="3 4">
    <name type="scientific">Nocardiopsis dassonvillei (strain ATCC 23218 / DSM 43111 / CIP 107115 / JCM 7437 / KCTC 9190 / NBRC 14626 / NCTC 10488 / NRRL B-5397 / IMRU 509)</name>
    <name type="common">Actinomadura dassonvillei</name>
    <dbReference type="NCBI Taxonomy" id="446468"/>
    <lineage>
        <taxon>Bacteria</taxon>
        <taxon>Bacillati</taxon>
        <taxon>Actinomycetota</taxon>
        <taxon>Actinomycetes</taxon>
        <taxon>Streptosporangiales</taxon>
        <taxon>Nocardiopsidaceae</taxon>
        <taxon>Nocardiopsis</taxon>
    </lineage>
</organism>
<feature type="compositionally biased region" description="Gly residues" evidence="2">
    <location>
        <begin position="679"/>
        <end position="692"/>
    </location>
</feature>
<dbReference type="AlphaFoldDB" id="D7B8C1"/>
<evidence type="ECO:0000313" key="4">
    <source>
        <dbReference type="Proteomes" id="UP000002219"/>
    </source>
</evidence>
<feature type="compositionally biased region" description="Polar residues" evidence="2">
    <location>
        <begin position="626"/>
        <end position="643"/>
    </location>
</feature>
<feature type="compositionally biased region" description="Basic and acidic residues" evidence="2">
    <location>
        <begin position="704"/>
        <end position="723"/>
    </location>
</feature>
<evidence type="ECO:0000256" key="1">
    <source>
        <dbReference type="SAM" id="Coils"/>
    </source>
</evidence>
<dbReference type="HOGENOM" id="CLU_317800_0_0_11"/>
<evidence type="ECO:0000256" key="2">
    <source>
        <dbReference type="SAM" id="MobiDB-lite"/>
    </source>
</evidence>
<dbReference type="Proteomes" id="UP000002219">
    <property type="component" value="Chromosome 2"/>
</dbReference>
<feature type="coiled-coil region" evidence="1">
    <location>
        <begin position="147"/>
        <end position="174"/>
    </location>
</feature>